<dbReference type="HAMAP" id="MF_00724">
    <property type="entry name" value="FliE"/>
    <property type="match status" value="1"/>
</dbReference>
<comment type="subcellular location">
    <subcellularLocation>
        <location evidence="1 4">Bacterial flagellum basal body</location>
    </subcellularLocation>
</comment>
<dbReference type="NCBIfam" id="TIGR00205">
    <property type="entry name" value="fliE"/>
    <property type="match status" value="1"/>
</dbReference>
<dbReference type="InterPro" id="IPR001624">
    <property type="entry name" value="FliE"/>
</dbReference>
<sequence>MKVDSSNLLELRSQIISRNAELQGVKKPSEAAGAGFGNALTQAIDSVKATQADAAQATDAFERGDSQDVAGMMLARQKSSLAFQATLQVRNKVLSAYKDVMNMPV</sequence>
<keyword evidence="6" id="KW-0966">Cell projection</keyword>
<evidence type="ECO:0000256" key="5">
    <source>
        <dbReference type="NCBIfam" id="TIGR00205"/>
    </source>
</evidence>
<keyword evidence="6" id="KW-0282">Flagellum</keyword>
<dbReference type="GO" id="GO:0003774">
    <property type="term" value="F:cytoskeletal motor activity"/>
    <property type="evidence" value="ECO:0007669"/>
    <property type="project" value="InterPro"/>
</dbReference>
<dbReference type="GO" id="GO:0009425">
    <property type="term" value="C:bacterial-type flagellum basal body"/>
    <property type="evidence" value="ECO:0007669"/>
    <property type="project" value="UniProtKB-SubCell"/>
</dbReference>
<evidence type="ECO:0000256" key="1">
    <source>
        <dbReference type="ARBA" id="ARBA00004117"/>
    </source>
</evidence>
<dbReference type="Pfam" id="PF02049">
    <property type="entry name" value="FliE"/>
    <property type="match status" value="1"/>
</dbReference>
<dbReference type="GO" id="GO:0005198">
    <property type="term" value="F:structural molecule activity"/>
    <property type="evidence" value="ECO:0007669"/>
    <property type="project" value="UniProtKB-UniRule"/>
</dbReference>
<dbReference type="PANTHER" id="PTHR34653:SF1">
    <property type="entry name" value="FLAGELLAR HOOK-BASAL BODY COMPLEX PROTEIN FLIE"/>
    <property type="match status" value="1"/>
</dbReference>
<accession>M2TQV5</accession>
<dbReference type="PATRIC" id="fig|1234595.3.peg.106"/>
<evidence type="ECO:0000256" key="4">
    <source>
        <dbReference type="HAMAP-Rule" id="MF_00724"/>
    </source>
</evidence>
<organism evidence="6 7">
    <name type="scientific">Pacificimonas flava</name>
    <dbReference type="NCBI Taxonomy" id="1234595"/>
    <lineage>
        <taxon>Bacteria</taxon>
        <taxon>Pseudomonadati</taxon>
        <taxon>Pseudomonadota</taxon>
        <taxon>Alphaproteobacteria</taxon>
        <taxon>Sphingomonadales</taxon>
        <taxon>Sphingosinicellaceae</taxon>
        <taxon>Pacificimonas</taxon>
    </lineage>
</organism>
<keyword evidence="6" id="KW-0969">Cilium</keyword>
<comment type="caution">
    <text evidence="6">The sequence shown here is derived from an EMBL/GenBank/DDBJ whole genome shotgun (WGS) entry which is preliminary data.</text>
</comment>
<name>M2TQV5_9SPHN</name>
<protein>
    <recommendedName>
        <fullName evidence="4 5">Flagellar hook-basal body complex protein FliE</fullName>
    </recommendedName>
</protein>
<keyword evidence="3 4" id="KW-0975">Bacterial flagellum</keyword>
<evidence type="ECO:0000313" key="6">
    <source>
        <dbReference type="EMBL" id="EMD84176.1"/>
    </source>
</evidence>
<dbReference type="PRINTS" id="PR01006">
    <property type="entry name" value="FLGHOOKFLIE"/>
</dbReference>
<comment type="similarity">
    <text evidence="2 4">Belongs to the FliE family.</text>
</comment>
<dbReference type="GO" id="GO:0071973">
    <property type="term" value="P:bacterial-type flagellum-dependent cell motility"/>
    <property type="evidence" value="ECO:0007669"/>
    <property type="project" value="InterPro"/>
</dbReference>
<dbReference type="EMBL" id="AMRV01000001">
    <property type="protein sequence ID" value="EMD84176.1"/>
    <property type="molecule type" value="Genomic_DNA"/>
</dbReference>
<proteinExistence type="inferred from homology"/>
<keyword evidence="7" id="KW-1185">Reference proteome</keyword>
<dbReference type="RefSeq" id="WP_008599481.1">
    <property type="nucleotide sequence ID" value="NZ_AMRV01000001.1"/>
</dbReference>
<gene>
    <name evidence="4" type="primary">fliE</name>
    <name evidence="6" type="ORF">C725_0106</name>
</gene>
<reference evidence="6 7" key="1">
    <citation type="journal article" date="2013" name="Genome Announc.">
        <title>Draft Genome Sequence of Strain JLT2015T, Belonging to the Family Sphingomonadaceae of the Alphaproteobacteria.</title>
        <authorList>
            <person name="Tang K."/>
            <person name="Liu K."/>
            <person name="Li S."/>
            <person name="Jiao N."/>
        </authorList>
    </citation>
    <scope>NUCLEOTIDE SEQUENCE [LARGE SCALE GENOMIC DNA]</scope>
    <source>
        <strain evidence="6 7">JLT2015</strain>
    </source>
</reference>
<dbReference type="PANTHER" id="PTHR34653">
    <property type="match status" value="1"/>
</dbReference>
<evidence type="ECO:0000313" key="7">
    <source>
        <dbReference type="Proteomes" id="UP000011717"/>
    </source>
</evidence>
<dbReference type="AlphaFoldDB" id="M2TQV5"/>
<evidence type="ECO:0000256" key="3">
    <source>
        <dbReference type="ARBA" id="ARBA00023143"/>
    </source>
</evidence>
<dbReference type="Proteomes" id="UP000011717">
    <property type="component" value="Unassembled WGS sequence"/>
</dbReference>
<evidence type="ECO:0000256" key="2">
    <source>
        <dbReference type="ARBA" id="ARBA00009272"/>
    </source>
</evidence>